<reference evidence="3" key="2">
    <citation type="submission" date="2024-04" db="EMBL/GenBank/DDBJ databases">
        <authorList>
            <person name="Chen Y."/>
            <person name="Shah S."/>
            <person name="Dougan E. K."/>
            <person name="Thang M."/>
            <person name="Chan C."/>
        </authorList>
    </citation>
    <scope>NUCLEOTIDE SEQUENCE [LARGE SCALE GENOMIC DNA]</scope>
</reference>
<dbReference type="EMBL" id="CAMXCT020000633">
    <property type="protein sequence ID" value="CAL1134809.1"/>
    <property type="molecule type" value="Genomic_DNA"/>
</dbReference>
<proteinExistence type="predicted"/>
<name>A0A9P1BXS8_9DINO</name>
<dbReference type="EMBL" id="CAMXCT030000633">
    <property type="protein sequence ID" value="CAL4768746.1"/>
    <property type="molecule type" value="Genomic_DNA"/>
</dbReference>
<keyword evidence="4" id="KW-1185">Reference proteome</keyword>
<dbReference type="EMBL" id="CAMXCT010000633">
    <property type="protein sequence ID" value="CAI3981434.1"/>
    <property type="molecule type" value="Genomic_DNA"/>
</dbReference>
<evidence type="ECO:0000313" key="4">
    <source>
        <dbReference type="Proteomes" id="UP001152797"/>
    </source>
</evidence>
<dbReference type="InterPro" id="IPR011990">
    <property type="entry name" value="TPR-like_helical_dom_sf"/>
</dbReference>
<evidence type="ECO:0000313" key="3">
    <source>
        <dbReference type="EMBL" id="CAL1134809.1"/>
    </source>
</evidence>
<gene>
    <name evidence="2" type="ORF">C1SCF055_LOCUS9219</name>
</gene>
<organism evidence="2">
    <name type="scientific">Cladocopium goreaui</name>
    <dbReference type="NCBI Taxonomy" id="2562237"/>
    <lineage>
        <taxon>Eukaryota</taxon>
        <taxon>Sar</taxon>
        <taxon>Alveolata</taxon>
        <taxon>Dinophyceae</taxon>
        <taxon>Suessiales</taxon>
        <taxon>Symbiodiniaceae</taxon>
        <taxon>Cladocopium</taxon>
    </lineage>
</organism>
<sequence length="267" mass="28827">MEGRVQELLLPREPPAPALDIAAIEDDERLNAIVGDGRSTPRLGLSEGSPQDAALHSDDSALASLMPRDARSESHLLKTRSGVLARLGDDVKLSNLVGPSQAEKDDLALVEPSSPERYRIGKACKVQSVTLPNPKLLITTREMGTLHPVTSFLRSLRSRGDGLRQQVERLLKEMKEQSFEFNVFQCSAAMTSYKEASMWSEALHLALSIGAVQHTAVISNVALGCWAAGSCWMEAVDSLQRSRNLGTPDVVAVNAALSACAKATAWQ</sequence>
<dbReference type="AlphaFoldDB" id="A0A9P1BXS8"/>
<dbReference type="OrthoDB" id="736185at2759"/>
<accession>A0A9P1BXS8</accession>
<comment type="caution">
    <text evidence="2">The sequence shown here is derived from an EMBL/GenBank/DDBJ whole genome shotgun (WGS) entry which is preliminary data.</text>
</comment>
<reference evidence="2" key="1">
    <citation type="submission" date="2022-10" db="EMBL/GenBank/DDBJ databases">
        <authorList>
            <person name="Chen Y."/>
            <person name="Dougan E. K."/>
            <person name="Chan C."/>
            <person name="Rhodes N."/>
            <person name="Thang M."/>
        </authorList>
    </citation>
    <scope>NUCLEOTIDE SEQUENCE</scope>
</reference>
<protein>
    <submittedName>
        <fullName evidence="2">Uncharacterized protein</fullName>
    </submittedName>
</protein>
<evidence type="ECO:0000256" key="1">
    <source>
        <dbReference type="SAM" id="MobiDB-lite"/>
    </source>
</evidence>
<feature type="region of interest" description="Disordered" evidence="1">
    <location>
        <begin position="35"/>
        <end position="54"/>
    </location>
</feature>
<feature type="non-terminal residue" evidence="2">
    <location>
        <position position="1"/>
    </location>
</feature>
<evidence type="ECO:0000313" key="2">
    <source>
        <dbReference type="EMBL" id="CAI3981434.1"/>
    </source>
</evidence>
<dbReference type="Proteomes" id="UP001152797">
    <property type="component" value="Unassembled WGS sequence"/>
</dbReference>
<dbReference type="Gene3D" id="1.25.40.10">
    <property type="entry name" value="Tetratricopeptide repeat domain"/>
    <property type="match status" value="1"/>
</dbReference>